<accession>A0AAT9P9F1</accession>
<dbReference type="EMBL" id="CP079955">
    <property type="protein sequence ID" value="QYA33672.1"/>
    <property type="molecule type" value="Genomic_DNA"/>
</dbReference>
<evidence type="ECO:0000313" key="2">
    <source>
        <dbReference type="EMBL" id="QYA33672.1"/>
    </source>
</evidence>
<feature type="transmembrane region" description="Helical" evidence="1">
    <location>
        <begin position="35"/>
        <end position="55"/>
    </location>
</feature>
<organism evidence="2">
    <name type="scientific">Macrococcus psychrotolerans</name>
    <dbReference type="NCBI Taxonomy" id="3039389"/>
    <lineage>
        <taxon>Bacteria</taxon>
        <taxon>Bacillati</taxon>
        <taxon>Bacillota</taxon>
        <taxon>Bacilli</taxon>
        <taxon>Bacillales</taxon>
        <taxon>Staphylococcaceae</taxon>
        <taxon>Macrococcus</taxon>
    </lineage>
</organism>
<dbReference type="AlphaFoldDB" id="A0AAT9P9F1"/>
<gene>
    <name evidence="2" type="ORF">KYI10_04360</name>
</gene>
<protein>
    <submittedName>
        <fullName evidence="2">Uncharacterized protein</fullName>
    </submittedName>
</protein>
<name>A0AAT9P9F1_9STAP</name>
<proteinExistence type="predicted"/>
<keyword evidence="1" id="KW-0812">Transmembrane</keyword>
<evidence type="ECO:0000256" key="1">
    <source>
        <dbReference type="SAM" id="Phobius"/>
    </source>
</evidence>
<keyword evidence="1" id="KW-1133">Transmembrane helix</keyword>
<reference evidence="2" key="1">
    <citation type="submission" date="2021-07" db="EMBL/GenBank/DDBJ databases">
        <title>Prevalence and characterization of methicillin-resistant Macrococcus spp. in food producing animals and meat in Switzerland in 2019.</title>
        <authorList>
            <person name="Keller J.E."/>
            <person name="Schwendener S."/>
            <person name="Neuenschwander J."/>
            <person name="Overesch G."/>
            <person name="Perreten V."/>
        </authorList>
    </citation>
    <scope>NUCLEOTIDE SEQUENCE</scope>
    <source>
        <strain evidence="2">19Msa1099</strain>
    </source>
</reference>
<sequence>MMKIILFTNPLDRVQEFIADKEAQLHHMIDMLTTMILLGFGSILVILGFTLYLLYKIYRQTSKHYVDRIKAEVEKELIQKYNLELKEEYKSYLQKRVD</sequence>
<keyword evidence="1" id="KW-0472">Membrane</keyword>